<dbReference type="EMBL" id="JACBJI010000002">
    <property type="protein sequence ID" value="NYA70536.1"/>
    <property type="molecule type" value="Genomic_DNA"/>
</dbReference>
<evidence type="ECO:0000313" key="6">
    <source>
        <dbReference type="Proteomes" id="UP000535020"/>
    </source>
</evidence>
<protein>
    <submittedName>
        <fullName evidence="5">Helix-turn-helix domain-containing protein</fullName>
    </submittedName>
</protein>
<dbReference type="PANTHER" id="PTHR43280:SF32">
    <property type="entry name" value="TRANSCRIPTIONAL REGULATORY PROTEIN"/>
    <property type="match status" value="1"/>
</dbReference>
<dbReference type="InterPro" id="IPR037923">
    <property type="entry name" value="HTH-like"/>
</dbReference>
<feature type="domain" description="HTH araC/xylS-type" evidence="4">
    <location>
        <begin position="176"/>
        <end position="274"/>
    </location>
</feature>
<dbReference type="PROSITE" id="PS01124">
    <property type="entry name" value="HTH_ARAC_FAMILY_2"/>
    <property type="match status" value="1"/>
</dbReference>
<reference evidence="5 6" key="1">
    <citation type="submission" date="2020-07" db="EMBL/GenBank/DDBJ databases">
        <authorList>
            <person name="Sun Q."/>
        </authorList>
    </citation>
    <scope>NUCLEOTIDE SEQUENCE [LARGE SCALE GENOMIC DNA]</scope>
    <source>
        <strain evidence="5 6">MAH-1</strain>
    </source>
</reference>
<dbReference type="PANTHER" id="PTHR43280">
    <property type="entry name" value="ARAC-FAMILY TRANSCRIPTIONAL REGULATOR"/>
    <property type="match status" value="1"/>
</dbReference>
<dbReference type="GO" id="GO:0043565">
    <property type="term" value="F:sequence-specific DNA binding"/>
    <property type="evidence" value="ECO:0007669"/>
    <property type="project" value="InterPro"/>
</dbReference>
<dbReference type="GO" id="GO:0003700">
    <property type="term" value="F:DNA-binding transcription factor activity"/>
    <property type="evidence" value="ECO:0007669"/>
    <property type="project" value="InterPro"/>
</dbReference>
<dbReference type="Pfam" id="PF02311">
    <property type="entry name" value="AraC_binding"/>
    <property type="match status" value="1"/>
</dbReference>
<evidence type="ECO:0000256" key="2">
    <source>
        <dbReference type="ARBA" id="ARBA00023125"/>
    </source>
</evidence>
<evidence type="ECO:0000256" key="3">
    <source>
        <dbReference type="ARBA" id="ARBA00023163"/>
    </source>
</evidence>
<dbReference type="SMART" id="SM00342">
    <property type="entry name" value="HTH_ARAC"/>
    <property type="match status" value="1"/>
</dbReference>
<evidence type="ECO:0000313" key="5">
    <source>
        <dbReference type="EMBL" id="NYA70536.1"/>
    </source>
</evidence>
<dbReference type="RefSeq" id="WP_176005344.1">
    <property type="nucleotide sequence ID" value="NZ_JABWMI010000006.1"/>
</dbReference>
<name>A0A7Y8Y157_9FLAO</name>
<dbReference type="Gene3D" id="1.10.10.60">
    <property type="entry name" value="Homeodomain-like"/>
    <property type="match status" value="1"/>
</dbReference>
<organism evidence="5 6">
    <name type="scientific">Flavobacterium agri</name>
    <dbReference type="NCBI Taxonomy" id="2743471"/>
    <lineage>
        <taxon>Bacteria</taxon>
        <taxon>Pseudomonadati</taxon>
        <taxon>Bacteroidota</taxon>
        <taxon>Flavobacteriia</taxon>
        <taxon>Flavobacteriales</taxon>
        <taxon>Flavobacteriaceae</taxon>
        <taxon>Flavobacterium</taxon>
    </lineage>
</organism>
<dbReference type="AlphaFoldDB" id="A0A7Y8Y157"/>
<keyword evidence="1" id="KW-0805">Transcription regulation</keyword>
<comment type="caution">
    <text evidence="5">The sequence shown here is derived from an EMBL/GenBank/DDBJ whole genome shotgun (WGS) entry which is preliminary data.</text>
</comment>
<keyword evidence="3" id="KW-0804">Transcription</keyword>
<evidence type="ECO:0000259" key="4">
    <source>
        <dbReference type="PROSITE" id="PS01124"/>
    </source>
</evidence>
<dbReference type="Proteomes" id="UP000535020">
    <property type="component" value="Unassembled WGS sequence"/>
</dbReference>
<gene>
    <name evidence="5" type="ORF">HZF10_06360</name>
</gene>
<keyword evidence="6" id="KW-1185">Reference proteome</keyword>
<dbReference type="Pfam" id="PF12833">
    <property type="entry name" value="HTH_18"/>
    <property type="match status" value="1"/>
</dbReference>
<dbReference type="SUPFAM" id="SSF46689">
    <property type="entry name" value="Homeodomain-like"/>
    <property type="match status" value="1"/>
</dbReference>
<dbReference type="SUPFAM" id="SSF51215">
    <property type="entry name" value="Regulatory protein AraC"/>
    <property type="match status" value="1"/>
</dbReference>
<dbReference type="InterPro" id="IPR018060">
    <property type="entry name" value="HTH_AraC"/>
</dbReference>
<keyword evidence="2" id="KW-0238">DNA-binding</keyword>
<evidence type="ECO:0000256" key="1">
    <source>
        <dbReference type="ARBA" id="ARBA00023015"/>
    </source>
</evidence>
<proteinExistence type="predicted"/>
<dbReference type="InterPro" id="IPR009057">
    <property type="entry name" value="Homeodomain-like_sf"/>
</dbReference>
<sequence length="286" mass="33195">MKTRSSENGTTLFGLCKSDAQTLETPEQFDGYCVILIHSGQGNFHADFGTFGFSGPTVLFATPTQMVYLKREENVDFEMLRFHSDFYCIEYHHHEIACNGLLFNNIYLEPAIVLTPDEHSEFSGLFSQIAQELEKPSPSDLILQSYLQLILAKSSQVKNRSMAREERIKPKDETMEKFKALLETHFLDLRKPNEYADLLFLTPNNLSKRCRRYFGKTPSQLITERLVLEAKKQLHLTRKSIKEIAYALHFEDEFYFSRVFKKFTHESPQSFRDKTGISIVADLYMK</sequence>
<dbReference type="InterPro" id="IPR003313">
    <property type="entry name" value="AraC-bd"/>
</dbReference>
<accession>A0A7Y8Y157</accession>